<name>A0A9W9YZF5_9CNID</name>
<sequence length="126" mass="13639">MANSKRCLYNPAPSQTPPPQIRKSLAQGVLVPESVIGFAGSASSTTTYGAPDSTYLEERESQQTSPVLLVDATGHHKSPDFAEVPVVTGIVKSPVRVVRHSPRSMGRDRSGVETQLLYRDQTMSLM</sequence>
<evidence type="ECO:0000313" key="2">
    <source>
        <dbReference type="EMBL" id="KAJ7372346.1"/>
    </source>
</evidence>
<dbReference type="OrthoDB" id="10050218at2759"/>
<organism evidence="2 3">
    <name type="scientific">Desmophyllum pertusum</name>
    <dbReference type="NCBI Taxonomy" id="174260"/>
    <lineage>
        <taxon>Eukaryota</taxon>
        <taxon>Metazoa</taxon>
        <taxon>Cnidaria</taxon>
        <taxon>Anthozoa</taxon>
        <taxon>Hexacorallia</taxon>
        <taxon>Scleractinia</taxon>
        <taxon>Caryophylliina</taxon>
        <taxon>Caryophylliidae</taxon>
        <taxon>Desmophyllum</taxon>
    </lineage>
</organism>
<keyword evidence="3" id="KW-1185">Reference proteome</keyword>
<accession>A0A9W9YZF5</accession>
<dbReference type="Proteomes" id="UP001163046">
    <property type="component" value="Unassembled WGS sequence"/>
</dbReference>
<proteinExistence type="predicted"/>
<evidence type="ECO:0000313" key="3">
    <source>
        <dbReference type="Proteomes" id="UP001163046"/>
    </source>
</evidence>
<feature type="region of interest" description="Disordered" evidence="1">
    <location>
        <begin position="1"/>
        <end position="20"/>
    </location>
</feature>
<dbReference type="AlphaFoldDB" id="A0A9W9YZF5"/>
<reference evidence="2" key="1">
    <citation type="submission" date="2023-01" db="EMBL/GenBank/DDBJ databases">
        <title>Genome assembly of the deep-sea coral Lophelia pertusa.</title>
        <authorList>
            <person name="Herrera S."/>
            <person name="Cordes E."/>
        </authorList>
    </citation>
    <scope>NUCLEOTIDE SEQUENCE</scope>
    <source>
        <strain evidence="2">USNM1676648</strain>
        <tissue evidence="2">Polyp</tissue>
    </source>
</reference>
<evidence type="ECO:0000256" key="1">
    <source>
        <dbReference type="SAM" id="MobiDB-lite"/>
    </source>
</evidence>
<comment type="caution">
    <text evidence="2">The sequence shown here is derived from an EMBL/GenBank/DDBJ whole genome shotgun (WGS) entry which is preliminary data.</text>
</comment>
<gene>
    <name evidence="2" type="ORF">OS493_019791</name>
</gene>
<protein>
    <submittedName>
        <fullName evidence="2">Uncharacterized protein</fullName>
    </submittedName>
</protein>
<dbReference type="EMBL" id="MU826837">
    <property type="protein sequence ID" value="KAJ7372346.1"/>
    <property type="molecule type" value="Genomic_DNA"/>
</dbReference>